<comment type="caution">
    <text evidence="2">The sequence shown here is derived from an EMBL/GenBank/DDBJ whole genome shotgun (WGS) entry which is preliminary data.</text>
</comment>
<dbReference type="PANTHER" id="PTHR36174:SF1">
    <property type="entry name" value="LIPID II:GLYCINE GLYCYLTRANSFERASE"/>
    <property type="match status" value="1"/>
</dbReference>
<name>A0A2S7STD1_9BACT</name>
<proteinExistence type="predicted"/>
<feature type="domain" description="BioF2-like acetyltransferase" evidence="1">
    <location>
        <begin position="145"/>
        <end position="271"/>
    </location>
</feature>
<sequence length="312" mass="35757">MNKALYKTICEQHPEIPVFSQYWWLDVSCTEWDAAIVTKGSHTQGVWAYPIENKPGVSLIRNPQLTPYLGPKVFFPKDIKAANIDGYEYETIAELLKQVKDAQVWGLAIQPELKQAGLFKNSGLQQSVQQTFLIDVTADEATLRANMKENLRKNIRQAEGEMTITNSPEHLKDLYGYYQHMLTRKSKSAHFSLAYMQRLLDACIEHDAGALWVAKTDDKIHGIVWQVWDSECSYALSLGQNPESDNYKAMSLLLWHGIKEAKRRGQKTFDMEGSMDPGVERFYRSFGGKRALYLILSKNTSRIWKLKQMLRG</sequence>
<dbReference type="InterPro" id="IPR016181">
    <property type="entry name" value="Acyl_CoA_acyltransferase"/>
</dbReference>
<dbReference type="Gene3D" id="3.40.630.30">
    <property type="match status" value="1"/>
</dbReference>
<organism evidence="2 3">
    <name type="scientific">Flavipsychrobacter stenotrophus</name>
    <dbReference type="NCBI Taxonomy" id="2077091"/>
    <lineage>
        <taxon>Bacteria</taxon>
        <taxon>Pseudomonadati</taxon>
        <taxon>Bacteroidota</taxon>
        <taxon>Chitinophagia</taxon>
        <taxon>Chitinophagales</taxon>
        <taxon>Chitinophagaceae</taxon>
        <taxon>Flavipsychrobacter</taxon>
    </lineage>
</organism>
<dbReference type="InterPro" id="IPR038740">
    <property type="entry name" value="BioF2-like_GNAT_dom"/>
</dbReference>
<reference evidence="2 3" key="1">
    <citation type="submission" date="2018-01" db="EMBL/GenBank/DDBJ databases">
        <title>A novel member of the phylum Bacteroidetes isolated from glacier ice.</title>
        <authorList>
            <person name="Liu Q."/>
            <person name="Xin Y.-H."/>
        </authorList>
    </citation>
    <scope>NUCLEOTIDE SEQUENCE [LARGE SCALE GENOMIC DNA]</scope>
    <source>
        <strain evidence="2 3">RB1R16</strain>
    </source>
</reference>
<dbReference type="InterPro" id="IPR050644">
    <property type="entry name" value="PG_Glycine_Bridge_Synth"/>
</dbReference>
<dbReference type="Pfam" id="PF13480">
    <property type="entry name" value="Acetyltransf_6"/>
    <property type="match status" value="1"/>
</dbReference>
<dbReference type="EMBL" id="PPSL01000005">
    <property type="protein sequence ID" value="PQJ09881.1"/>
    <property type="molecule type" value="Genomic_DNA"/>
</dbReference>
<evidence type="ECO:0000313" key="2">
    <source>
        <dbReference type="EMBL" id="PQJ09881.1"/>
    </source>
</evidence>
<dbReference type="AlphaFoldDB" id="A0A2S7STD1"/>
<gene>
    <name evidence="2" type="ORF">CJD36_018335</name>
</gene>
<dbReference type="SUPFAM" id="SSF55729">
    <property type="entry name" value="Acyl-CoA N-acyltransferases (Nat)"/>
    <property type="match status" value="1"/>
</dbReference>
<dbReference type="RefSeq" id="WP_105040653.1">
    <property type="nucleotide sequence ID" value="NZ_PPSL01000005.1"/>
</dbReference>
<protein>
    <recommendedName>
        <fullName evidence="1">BioF2-like acetyltransferase domain-containing protein</fullName>
    </recommendedName>
</protein>
<evidence type="ECO:0000259" key="1">
    <source>
        <dbReference type="Pfam" id="PF13480"/>
    </source>
</evidence>
<evidence type="ECO:0000313" key="3">
    <source>
        <dbReference type="Proteomes" id="UP000239872"/>
    </source>
</evidence>
<keyword evidence="3" id="KW-1185">Reference proteome</keyword>
<dbReference type="OrthoDB" id="1113003at2"/>
<accession>A0A2S7STD1</accession>
<dbReference type="Proteomes" id="UP000239872">
    <property type="component" value="Unassembled WGS sequence"/>
</dbReference>
<dbReference type="PANTHER" id="PTHR36174">
    <property type="entry name" value="LIPID II:GLYCINE GLYCYLTRANSFERASE"/>
    <property type="match status" value="1"/>
</dbReference>